<feature type="compositionally biased region" description="Polar residues" evidence="1">
    <location>
        <begin position="37"/>
        <end position="46"/>
    </location>
</feature>
<sequence length="98" mass="10863">MPPPSTSRAQCGQTPSERTTPHCEQRDKQKAREEACKSSQTTSTPQPKIMSTKAAAPATQPPPARQLDSHRSRQESHSRDDHHRKETQQPHATGRDSG</sequence>
<keyword evidence="2" id="KW-1185">Reference proteome</keyword>
<protein>
    <submittedName>
        <fullName evidence="3">Uncharacterized protein</fullName>
    </submittedName>
</protein>
<dbReference type="WBParaSite" id="nRc.2.0.1.t16413-RA">
    <property type="protein sequence ID" value="nRc.2.0.1.t16413-RA"/>
    <property type="gene ID" value="nRc.2.0.1.g16413"/>
</dbReference>
<dbReference type="Proteomes" id="UP000887565">
    <property type="component" value="Unplaced"/>
</dbReference>
<accession>A0A915IQE7</accession>
<name>A0A915IQE7_ROMCU</name>
<feature type="compositionally biased region" description="Basic and acidic residues" evidence="1">
    <location>
        <begin position="19"/>
        <end position="36"/>
    </location>
</feature>
<reference evidence="3" key="1">
    <citation type="submission" date="2022-11" db="UniProtKB">
        <authorList>
            <consortium name="WormBaseParasite"/>
        </authorList>
    </citation>
    <scope>IDENTIFICATION</scope>
</reference>
<evidence type="ECO:0000256" key="1">
    <source>
        <dbReference type="SAM" id="MobiDB-lite"/>
    </source>
</evidence>
<feature type="compositionally biased region" description="Basic and acidic residues" evidence="1">
    <location>
        <begin position="67"/>
        <end position="98"/>
    </location>
</feature>
<evidence type="ECO:0000313" key="2">
    <source>
        <dbReference type="Proteomes" id="UP000887565"/>
    </source>
</evidence>
<organism evidence="2 3">
    <name type="scientific">Romanomermis culicivorax</name>
    <name type="common">Nematode worm</name>
    <dbReference type="NCBI Taxonomy" id="13658"/>
    <lineage>
        <taxon>Eukaryota</taxon>
        <taxon>Metazoa</taxon>
        <taxon>Ecdysozoa</taxon>
        <taxon>Nematoda</taxon>
        <taxon>Enoplea</taxon>
        <taxon>Dorylaimia</taxon>
        <taxon>Mermithida</taxon>
        <taxon>Mermithoidea</taxon>
        <taxon>Mermithidae</taxon>
        <taxon>Romanomermis</taxon>
    </lineage>
</organism>
<proteinExistence type="predicted"/>
<feature type="region of interest" description="Disordered" evidence="1">
    <location>
        <begin position="1"/>
        <end position="98"/>
    </location>
</feature>
<dbReference type="AlphaFoldDB" id="A0A915IQE7"/>
<feature type="compositionally biased region" description="Polar residues" evidence="1">
    <location>
        <begin position="1"/>
        <end position="18"/>
    </location>
</feature>
<evidence type="ECO:0000313" key="3">
    <source>
        <dbReference type="WBParaSite" id="nRc.2.0.1.t16413-RA"/>
    </source>
</evidence>